<dbReference type="PANTHER" id="PTHR43053:SF3">
    <property type="entry name" value="ALPHA-GALACTOSIDASE C-RELATED"/>
    <property type="match status" value="1"/>
</dbReference>
<dbReference type="Gene3D" id="2.60.40.1180">
    <property type="entry name" value="Golgi alpha-mannosidase II"/>
    <property type="match status" value="1"/>
</dbReference>
<keyword evidence="1 3" id="KW-0378">Hydrolase</keyword>
<dbReference type="AlphaFoldDB" id="A0A5K7X642"/>
<comment type="catalytic activity">
    <reaction evidence="3">
        <text>Hydrolysis of terminal, non-reducing alpha-D-galactose residues in alpha-D-galactosides, including galactose oligosaccharides, galactomannans and galactolipids.</text>
        <dbReference type="EC" id="3.2.1.22"/>
    </reaction>
</comment>
<name>A0A5K7X642_9BACT</name>
<dbReference type="Pfam" id="PF16874">
    <property type="entry name" value="Glyco_hydro_36C"/>
    <property type="match status" value="1"/>
</dbReference>
<accession>A0A5K7X642</accession>
<dbReference type="Proteomes" id="UP000326837">
    <property type="component" value="Chromosome"/>
</dbReference>
<dbReference type="PRINTS" id="PR00743">
    <property type="entry name" value="GLHYDRLASE36"/>
</dbReference>
<dbReference type="InterPro" id="IPR013780">
    <property type="entry name" value="Glyco_hydro_b"/>
</dbReference>
<dbReference type="SUPFAM" id="SSF51445">
    <property type="entry name" value="(Trans)glycosidases"/>
    <property type="match status" value="1"/>
</dbReference>
<feature type="signal peptide" evidence="5">
    <location>
        <begin position="1"/>
        <end position="25"/>
    </location>
</feature>
<dbReference type="EC" id="3.2.1.22" evidence="3"/>
<dbReference type="InterPro" id="IPR031705">
    <property type="entry name" value="Glyco_hydro_36_C"/>
</dbReference>
<dbReference type="InterPro" id="IPR050985">
    <property type="entry name" value="Alpha-glycosidase_related"/>
</dbReference>
<protein>
    <recommendedName>
        <fullName evidence="3">Alpha-galactosidase</fullName>
        <ecNumber evidence="3">3.2.1.22</ecNumber>
    </recommendedName>
</protein>
<proteinExistence type="inferred from homology"/>
<reference evidence="8" key="1">
    <citation type="submission" date="2019-10" db="EMBL/GenBank/DDBJ databases">
        <title>Lacipirellula parvula gen. nov., sp. nov., representing a lineage of planctomycetes widespread in freshwater anoxic habitats, and description of the family Lacipirellulaceae.</title>
        <authorList>
            <person name="Dedysh S.N."/>
            <person name="Kulichevskaya I.S."/>
            <person name="Beletsky A.V."/>
            <person name="Rakitin A.L."/>
            <person name="Mardanov A.V."/>
            <person name="Ivanova A.A."/>
            <person name="Saltykova V.X."/>
            <person name="Rijpstra W.I.C."/>
            <person name="Sinninghe Damste J.S."/>
            <person name="Ravin N.V."/>
        </authorList>
    </citation>
    <scope>NUCLEOTIDE SEQUENCE [LARGE SCALE GENOMIC DNA]</scope>
    <source>
        <strain evidence="8">PX69</strain>
    </source>
</reference>
<evidence type="ECO:0000256" key="1">
    <source>
        <dbReference type="ARBA" id="ARBA00022801"/>
    </source>
</evidence>
<dbReference type="InterPro" id="IPR038417">
    <property type="entry name" value="Alpga-gal_N_sf"/>
</dbReference>
<feature type="active site" description="Nucleophile" evidence="4">
    <location>
        <position position="433"/>
    </location>
</feature>
<gene>
    <name evidence="7" type="ORF">PLANPX_1437</name>
</gene>
<feature type="chain" id="PRO_5024965204" description="Alpha-galactosidase" evidence="5">
    <location>
        <begin position="26"/>
        <end position="688"/>
    </location>
</feature>
<organism evidence="7 8">
    <name type="scientific">Lacipirellula parvula</name>
    <dbReference type="NCBI Taxonomy" id="2650471"/>
    <lineage>
        <taxon>Bacteria</taxon>
        <taxon>Pseudomonadati</taxon>
        <taxon>Planctomycetota</taxon>
        <taxon>Planctomycetia</taxon>
        <taxon>Pirellulales</taxon>
        <taxon>Lacipirellulaceae</taxon>
        <taxon>Lacipirellula</taxon>
    </lineage>
</organism>
<evidence type="ECO:0000313" key="8">
    <source>
        <dbReference type="Proteomes" id="UP000326837"/>
    </source>
</evidence>
<dbReference type="InterPro" id="IPR017853">
    <property type="entry name" value="GH"/>
</dbReference>
<keyword evidence="8" id="KW-1185">Reference proteome</keyword>
<evidence type="ECO:0000313" key="7">
    <source>
        <dbReference type="EMBL" id="BBO31825.1"/>
    </source>
</evidence>
<dbReference type="InterPro" id="IPR002252">
    <property type="entry name" value="Glyco_hydro_36"/>
</dbReference>
<dbReference type="PIRSF" id="PIRSF005536">
    <property type="entry name" value="Agal"/>
    <property type="match status" value="1"/>
</dbReference>
<dbReference type="PANTHER" id="PTHR43053">
    <property type="entry name" value="GLYCOSIDASE FAMILY 31"/>
    <property type="match status" value="1"/>
</dbReference>
<dbReference type="Gene3D" id="2.70.98.60">
    <property type="entry name" value="alpha-galactosidase from lactobacil brevis"/>
    <property type="match status" value="1"/>
</dbReference>
<evidence type="ECO:0000256" key="2">
    <source>
        <dbReference type="ARBA" id="ARBA00023295"/>
    </source>
</evidence>
<comment type="similarity">
    <text evidence="3">Belongs to the glycosyl hydrolase.</text>
</comment>
<dbReference type="RefSeq" id="WP_152097898.1">
    <property type="nucleotide sequence ID" value="NZ_AP021861.1"/>
</dbReference>
<dbReference type="GO" id="GO:0016052">
    <property type="term" value="P:carbohydrate catabolic process"/>
    <property type="evidence" value="ECO:0007669"/>
    <property type="project" value="InterPro"/>
</dbReference>
<dbReference type="KEGG" id="lpav:PLANPX_1437"/>
<dbReference type="EMBL" id="AP021861">
    <property type="protein sequence ID" value="BBO31825.1"/>
    <property type="molecule type" value="Genomic_DNA"/>
</dbReference>
<dbReference type="GO" id="GO:0004557">
    <property type="term" value="F:alpha-galactosidase activity"/>
    <property type="evidence" value="ECO:0007669"/>
    <property type="project" value="UniProtKB-UniRule"/>
</dbReference>
<evidence type="ECO:0000256" key="4">
    <source>
        <dbReference type="PIRSR" id="PIRSR005536-1"/>
    </source>
</evidence>
<keyword evidence="5" id="KW-0732">Signal</keyword>
<evidence type="ECO:0000256" key="3">
    <source>
        <dbReference type="PIRNR" id="PIRNR005536"/>
    </source>
</evidence>
<evidence type="ECO:0000259" key="6">
    <source>
        <dbReference type="Pfam" id="PF16874"/>
    </source>
</evidence>
<dbReference type="InterPro" id="IPR013785">
    <property type="entry name" value="Aldolase_TIM"/>
</dbReference>
<evidence type="ECO:0000256" key="5">
    <source>
        <dbReference type="SAM" id="SignalP"/>
    </source>
</evidence>
<keyword evidence="2 3" id="KW-0326">Glycosidase</keyword>
<dbReference type="Pfam" id="PF02065">
    <property type="entry name" value="Melibiase"/>
    <property type="match status" value="1"/>
</dbReference>
<feature type="domain" description="Glycosyl hydrolase family 36 C-terminal" evidence="6">
    <location>
        <begin position="604"/>
        <end position="673"/>
    </location>
</feature>
<dbReference type="Gene3D" id="3.20.20.70">
    <property type="entry name" value="Aldolase class I"/>
    <property type="match status" value="1"/>
</dbReference>
<sequence length="688" mass="77877">MAMVRFLLGLSLALGLLADATRVEAGYENELNIAQQWFDAGFGEDVSKLPFSFKLGEESSATVLGRAKRSSEDKQLEGGRTERTIVWADETTGLETRVVVVKYSDYPNIEWTVRFTNKGDKDTPVLSAIEGLDIHQTVPTNAQTILHHMKGSYVAQNDFEPYEMGLTQRTSATFRSFGGRGTNGCWPYFNVNWGNTGLIVAIGWPGQWNASFDRDGTTGLAIRAGQENANFKLTPGETARTPLMVLQWYAGDWVDGQNAWRRWMVAHNVPRVDGKLPGQQLLANSSHQFAEMINANEENQKQMIDRYLEEKLPLAYWWMDAGWYVNDGNWVTTGTWEVDKKRFPNGLRAITDHAHSKGVKAIVWFEPERVAAGTWLDKERPQWLLSPLPNPGDQSYLDGWKLLNLGNPEALDWAIKHISGLIESEGIDLYRQDFNMDPLMYWRNGEAEDRQGITENHYVEGYLAYWDGLLANHPHLRIDTCSSGGRRLDLETLRRSVPLIRSDYLFEPIGQQGHTHGISSWLPYYGNGTLVGKSAIGQNTTEGINEYDFRSHVANSLTAAWDMRDKTLDYDKLRELSAEHARIGELYMGDYYPLTRHSISSKDWIAWEFNNPETGKGVVQAFRREENTQPTQTFRLRGLDPAAQYEIESQGSDKSWTESGAVLMDQGLEVKLKPRTADVLFLTKQAAK</sequence>
<feature type="active site" description="Proton donor" evidence="4">
    <location>
        <position position="503"/>
    </location>
</feature>